<name>A0A0E3FB65_9CAUD</name>
<evidence type="ECO:0000313" key="2">
    <source>
        <dbReference type="EMBL" id="AIX24462.1"/>
    </source>
</evidence>
<dbReference type="GeneID" id="24171748"/>
<protein>
    <submittedName>
        <fullName evidence="2">Uncharacterized protein</fullName>
    </submittedName>
</protein>
<gene>
    <name evidence="2" type="ORF">Syn7803US105_118</name>
</gene>
<dbReference type="EMBL" id="KJ019071">
    <property type="protein sequence ID" value="AIX24462.1"/>
    <property type="molecule type" value="Genomic_DNA"/>
</dbReference>
<evidence type="ECO:0000256" key="1">
    <source>
        <dbReference type="SAM" id="MobiDB-lite"/>
    </source>
</evidence>
<evidence type="ECO:0000313" key="3">
    <source>
        <dbReference type="Proteomes" id="UP000033010"/>
    </source>
</evidence>
<proteinExistence type="predicted"/>
<dbReference type="RefSeq" id="YP_009133678.1">
    <property type="nucleotide sequence ID" value="NC_026924.1"/>
</dbReference>
<reference evidence="2 3" key="1">
    <citation type="submission" date="2013-12" db="EMBL/GenBank/DDBJ databases">
        <title>Ecological redundancy of diverse viral populations within a natural community.</title>
        <authorList>
            <person name="Gregory A.C."/>
            <person name="LaButti K."/>
            <person name="Copeland A."/>
            <person name="Woyke T."/>
            <person name="Sullivan M.B."/>
        </authorList>
    </citation>
    <scope>NUCLEOTIDE SEQUENCE [LARGE SCALE GENOMIC DNA]</scope>
    <source>
        <strain evidence="2">Syn7803US105</strain>
    </source>
</reference>
<sequence>MTKKTDQERLHDAVQKDNTCRDDNERGYWRKRLRDLEPKNENPSDN</sequence>
<accession>A0A0E3FB65</accession>
<dbReference type="OrthoDB" id="38673at10239"/>
<organism evidence="2 3">
    <name type="scientific">Synechococcus phage ACG-2014g</name>
    <dbReference type="NCBI Taxonomy" id="1493512"/>
    <lineage>
        <taxon>Viruses</taxon>
        <taxon>Duplodnaviria</taxon>
        <taxon>Heunggongvirae</taxon>
        <taxon>Uroviricota</taxon>
        <taxon>Caudoviricetes</taxon>
        <taxon>Pantevenvirales</taxon>
        <taxon>Kyanoviridae</taxon>
        <taxon>Macariavirus</taxon>
        <taxon>Macariavirus tuscon14g</taxon>
    </lineage>
</organism>
<keyword evidence="3" id="KW-1185">Reference proteome</keyword>
<dbReference type="Proteomes" id="UP000033010">
    <property type="component" value="Segment"/>
</dbReference>
<dbReference type="KEGG" id="vg:24171748"/>
<feature type="region of interest" description="Disordered" evidence="1">
    <location>
        <begin position="1"/>
        <end position="46"/>
    </location>
</feature>